<organism evidence="2 3">
    <name type="scientific">Lyophyllum shimeji</name>
    <name type="common">Hon-shimeji</name>
    <name type="synonym">Tricholoma shimeji</name>
    <dbReference type="NCBI Taxonomy" id="47721"/>
    <lineage>
        <taxon>Eukaryota</taxon>
        <taxon>Fungi</taxon>
        <taxon>Dikarya</taxon>
        <taxon>Basidiomycota</taxon>
        <taxon>Agaricomycotina</taxon>
        <taxon>Agaricomycetes</taxon>
        <taxon>Agaricomycetidae</taxon>
        <taxon>Agaricales</taxon>
        <taxon>Tricholomatineae</taxon>
        <taxon>Lyophyllaceae</taxon>
        <taxon>Lyophyllum</taxon>
    </lineage>
</organism>
<dbReference type="Proteomes" id="UP001063166">
    <property type="component" value="Unassembled WGS sequence"/>
</dbReference>
<feature type="region of interest" description="Disordered" evidence="1">
    <location>
        <begin position="14"/>
        <end position="44"/>
    </location>
</feature>
<keyword evidence="3" id="KW-1185">Reference proteome</keyword>
<reference evidence="2" key="1">
    <citation type="submission" date="2022-07" db="EMBL/GenBank/DDBJ databases">
        <title>The genome of Lyophyllum shimeji provides insight into the initial evolution of ectomycorrhizal fungal genome.</title>
        <authorList>
            <person name="Kobayashi Y."/>
            <person name="Shibata T."/>
            <person name="Hirakawa H."/>
            <person name="Shigenobu S."/>
            <person name="Nishiyama T."/>
            <person name="Yamada A."/>
            <person name="Hasebe M."/>
            <person name="Kawaguchi M."/>
        </authorList>
    </citation>
    <scope>NUCLEOTIDE SEQUENCE</scope>
    <source>
        <strain evidence="2">AT787</strain>
    </source>
</reference>
<feature type="region of interest" description="Disordered" evidence="1">
    <location>
        <begin position="99"/>
        <end position="225"/>
    </location>
</feature>
<evidence type="ECO:0000313" key="3">
    <source>
        <dbReference type="Proteomes" id="UP001063166"/>
    </source>
</evidence>
<gene>
    <name evidence="2" type="ORF">LshimejAT787_0500800</name>
</gene>
<name>A0A9P3UNS9_LYOSH</name>
<proteinExistence type="predicted"/>
<dbReference type="OrthoDB" id="4590707at2759"/>
<feature type="compositionally biased region" description="Basic and acidic residues" evidence="1">
    <location>
        <begin position="159"/>
        <end position="183"/>
    </location>
</feature>
<sequence length="225" mass="23368">MSFAAARQALSSTARASLRRMPAFRAGARRMNSSQAGSKPKSDRPWTIASALIFGPAFLWLLSPSTHQKAKHLHHDAHDYPGHDPKSIAKAHAPTPVAAGALRPEPVPVAVPPTSSAAEQAGENGRQAERGSSESQSGSSEGGSSEGGSSGGSEPSGIRMKDDEGKEVDVSATIQKEEAEDVPKASGAPAPGKEPEPLEPTVEEKGTSLEESTETAPQESEEKSS</sequence>
<comment type="caution">
    <text evidence="2">The sequence shown here is derived from an EMBL/GenBank/DDBJ whole genome shotgun (WGS) entry which is preliminary data.</text>
</comment>
<protein>
    <submittedName>
        <fullName evidence="2">Uncharacterized protein</fullName>
    </submittedName>
</protein>
<dbReference type="AlphaFoldDB" id="A0A9P3UNS9"/>
<accession>A0A9P3UNS9</accession>
<evidence type="ECO:0000313" key="2">
    <source>
        <dbReference type="EMBL" id="GLB38215.1"/>
    </source>
</evidence>
<evidence type="ECO:0000256" key="1">
    <source>
        <dbReference type="SAM" id="MobiDB-lite"/>
    </source>
</evidence>
<dbReference type="EMBL" id="BRPK01000005">
    <property type="protein sequence ID" value="GLB38215.1"/>
    <property type="molecule type" value="Genomic_DNA"/>
</dbReference>
<feature type="compositionally biased region" description="Gly residues" evidence="1">
    <location>
        <begin position="140"/>
        <end position="151"/>
    </location>
</feature>